<dbReference type="Proteomes" id="UP001305414">
    <property type="component" value="Unassembled WGS sequence"/>
</dbReference>
<reference evidence="1 2" key="1">
    <citation type="submission" date="2023-10" db="EMBL/GenBank/DDBJ databases">
        <title>Draft genome sequence of Xylaria bambusicola isolate GMP-LS, the root and basal stem rot pathogen of sugarcane in Indonesia.</title>
        <authorList>
            <person name="Selvaraj P."/>
            <person name="Muralishankar V."/>
            <person name="Muruganantham S."/>
            <person name="Sp S."/>
            <person name="Haryani S."/>
            <person name="Lau K.J.X."/>
            <person name="Naqvi N.I."/>
        </authorList>
    </citation>
    <scope>NUCLEOTIDE SEQUENCE [LARGE SCALE GENOMIC DNA]</scope>
    <source>
        <strain evidence="1">GMP-LS</strain>
    </source>
</reference>
<proteinExistence type="predicted"/>
<dbReference type="AlphaFoldDB" id="A0AAN7UYQ1"/>
<sequence length="225" mass="25137">MSFPPCAQTRHNGDNGQYHVSLLSDASLDEHDVLHDELEEHAIYVDQTRQRIMDSPPADSSYPNFRIAKTTHPHLTSPWTNKGLPDFLKSENAAYEGELLESLEIECTIPTAEISYGSVDISRNHDGGAKEINVFWSQSEDLPETLPVFNPDIGMSEMIYPSERVVWFDSTEIEGEGFPDDGQRGDVSDLFGGVDFDMLKIHVAQGRGEILRSEDMEFVGPFTTG</sequence>
<evidence type="ECO:0000313" key="1">
    <source>
        <dbReference type="EMBL" id="KAK5630229.1"/>
    </source>
</evidence>
<comment type="caution">
    <text evidence="1">The sequence shown here is derived from an EMBL/GenBank/DDBJ whole genome shotgun (WGS) entry which is preliminary data.</text>
</comment>
<keyword evidence="2" id="KW-1185">Reference proteome</keyword>
<evidence type="ECO:0000313" key="2">
    <source>
        <dbReference type="Proteomes" id="UP001305414"/>
    </source>
</evidence>
<protein>
    <submittedName>
        <fullName evidence="1">Uncharacterized protein</fullName>
    </submittedName>
</protein>
<gene>
    <name evidence="1" type="ORF">RRF57_005944</name>
</gene>
<dbReference type="EMBL" id="JAWHQM010000015">
    <property type="protein sequence ID" value="KAK5630229.1"/>
    <property type="molecule type" value="Genomic_DNA"/>
</dbReference>
<name>A0AAN7UYQ1_9PEZI</name>
<accession>A0AAN7UYQ1</accession>
<organism evidence="1 2">
    <name type="scientific">Xylaria bambusicola</name>
    <dbReference type="NCBI Taxonomy" id="326684"/>
    <lineage>
        <taxon>Eukaryota</taxon>
        <taxon>Fungi</taxon>
        <taxon>Dikarya</taxon>
        <taxon>Ascomycota</taxon>
        <taxon>Pezizomycotina</taxon>
        <taxon>Sordariomycetes</taxon>
        <taxon>Xylariomycetidae</taxon>
        <taxon>Xylariales</taxon>
        <taxon>Xylariaceae</taxon>
        <taxon>Xylaria</taxon>
    </lineage>
</organism>